<dbReference type="VEuPathDB" id="PiroplasmaDB:TA18690"/>
<name>Q4UBF0_THEAN</name>
<evidence type="ECO:0000256" key="6">
    <source>
        <dbReference type="ARBA" id="ARBA00023242"/>
    </source>
</evidence>
<dbReference type="InterPro" id="IPR038089">
    <property type="entry name" value="Med31_sf"/>
</dbReference>
<dbReference type="Gene3D" id="1.10.10.1340">
    <property type="entry name" value="Mediator of RNA polymerase II, submodule Med31 (Soh1)"/>
    <property type="match status" value="1"/>
</dbReference>
<evidence type="ECO:0000256" key="3">
    <source>
        <dbReference type="ARBA" id="ARBA00023015"/>
    </source>
</evidence>
<keyword evidence="6" id="KW-0539">Nucleus</keyword>
<feature type="region of interest" description="Disordered" evidence="8">
    <location>
        <begin position="976"/>
        <end position="1002"/>
    </location>
</feature>
<evidence type="ECO:0000256" key="7">
    <source>
        <dbReference type="SAM" id="Coils"/>
    </source>
</evidence>
<dbReference type="Proteomes" id="UP000001950">
    <property type="component" value="Chromosome 3"/>
</dbReference>
<evidence type="ECO:0000256" key="4">
    <source>
        <dbReference type="ARBA" id="ARBA00023159"/>
    </source>
</evidence>
<dbReference type="GeneID" id="3864810"/>
<evidence type="ECO:0000256" key="8">
    <source>
        <dbReference type="SAM" id="MobiDB-lite"/>
    </source>
</evidence>
<keyword evidence="3" id="KW-0805">Transcription regulation</keyword>
<gene>
    <name evidence="9" type="ORF">TA18690</name>
</gene>
<keyword evidence="10" id="KW-1185">Reference proteome</keyword>
<organism evidence="9 10">
    <name type="scientific">Theileria annulata</name>
    <dbReference type="NCBI Taxonomy" id="5874"/>
    <lineage>
        <taxon>Eukaryota</taxon>
        <taxon>Sar</taxon>
        <taxon>Alveolata</taxon>
        <taxon>Apicomplexa</taxon>
        <taxon>Aconoidasida</taxon>
        <taxon>Piroplasmida</taxon>
        <taxon>Theileriidae</taxon>
        <taxon>Theileria</taxon>
    </lineage>
</organism>
<dbReference type="GO" id="GO:0016592">
    <property type="term" value="C:mediator complex"/>
    <property type="evidence" value="ECO:0007669"/>
    <property type="project" value="InterPro"/>
</dbReference>
<dbReference type="InterPro" id="IPR008831">
    <property type="entry name" value="Mediator_Med31"/>
</dbReference>
<evidence type="ECO:0000256" key="2">
    <source>
        <dbReference type="ARBA" id="ARBA00006378"/>
    </source>
</evidence>
<dbReference type="Pfam" id="PF05669">
    <property type="entry name" value="Med31"/>
    <property type="match status" value="1"/>
</dbReference>
<reference evidence="9 10" key="1">
    <citation type="journal article" date="2005" name="Science">
        <title>Genome of the host-cell transforming parasite Theileria annulata compared with T. parva.</title>
        <authorList>
            <person name="Pain A."/>
            <person name="Renauld H."/>
            <person name="Berriman M."/>
            <person name="Murphy L."/>
            <person name="Yeats C.A."/>
            <person name="Weir W."/>
            <person name="Kerhornou A."/>
            <person name="Aslett M."/>
            <person name="Bishop R."/>
            <person name="Bouchier C."/>
            <person name="Cochet M."/>
            <person name="Coulson R.M.R."/>
            <person name="Cronin A."/>
            <person name="de Villiers E.P."/>
            <person name="Fraser A."/>
            <person name="Fosker N."/>
            <person name="Gardner M."/>
            <person name="Goble A."/>
            <person name="Griffiths-Jones S."/>
            <person name="Harris D.E."/>
            <person name="Katzer F."/>
            <person name="Larke N."/>
            <person name="Lord A."/>
            <person name="Maser P."/>
            <person name="McKellar S."/>
            <person name="Mooney P."/>
            <person name="Morton F."/>
            <person name="Nene V."/>
            <person name="O'Neil S."/>
            <person name="Price C."/>
            <person name="Quail M.A."/>
            <person name="Rabbinowitsch E."/>
            <person name="Rawlings N.D."/>
            <person name="Rutter S."/>
            <person name="Saunders D."/>
            <person name="Seeger K."/>
            <person name="Shah T."/>
            <person name="Squares R."/>
            <person name="Squares S."/>
            <person name="Tivey A."/>
            <person name="Walker A.R."/>
            <person name="Woodward J."/>
            <person name="Dobbelaere D.A.E."/>
            <person name="Langsley G."/>
            <person name="Rajandream M.A."/>
            <person name="McKeever D."/>
            <person name="Shiels B."/>
            <person name="Tait A."/>
            <person name="Barrell B.G."/>
            <person name="Hall N."/>
        </authorList>
    </citation>
    <scope>NUCLEOTIDE SEQUENCE [LARGE SCALE GENOMIC DNA]</scope>
    <source>
        <strain evidence="10">Ankara</strain>
    </source>
</reference>
<keyword evidence="4" id="KW-0010">Activator</keyword>
<dbReference type="eggNOG" id="KOG4086">
    <property type="taxonomic scope" value="Eukaryota"/>
</dbReference>
<keyword evidence="5" id="KW-0804">Transcription</keyword>
<protein>
    <recommendedName>
        <fullName evidence="11">SOH1-like protein</fullName>
    </recommendedName>
</protein>
<proteinExistence type="inferred from homology"/>
<evidence type="ECO:0000256" key="1">
    <source>
        <dbReference type="ARBA" id="ARBA00004123"/>
    </source>
</evidence>
<dbReference type="OrthoDB" id="364798at2759"/>
<sequence length="1347" mass="156646">MKPVINVVDDARFEVELEFVQCLSDVYYLKYLSDEGYFKDERFRAYILYLQYWRTHEYIKKSIFLTRIVVYTHSSSISGKFGFGRCVRNLHELIDDTNYKLKNKFAKYNKKLLLDNLNWLNQTNNLSPAGPEFSELLCKLENFNFVEKLNDNYDVETLSIYLTSKLNVIQSLIPYIQILNTMQQDDSVLRLKYEIINNDLVQYLYRIILINVSSLGSELLLNYLNFLLEIGINDVNHLILKLYPSIINSLDRENYTDDERLTIKLKLSSNLVDKVDLNNMINELLVDSLSSPTVFYNCFNEILHLTHSVQGIDTDYVYNFINKVSNYVYILGNNELLRLLYVLLKKNWVDDNLFGRVVQSLVYKFESLSNEQMETLITLLCSYKQYFKLNCMDLGENLYSECGNMLINMVKRTFEEKFVNLSINLALSPLTYLLQLTNSNRIKVLMLKKLDKNAVSQLGIPEFHQLLIVLRRLNLVKNREAITQLIENYVNSRILPLFNTTDVKLLRIDDNMKNILMMLSDFIKIKHYAKYFNSIINNYFENIGYTDEEQVDEMIFLINLCIKNKVYKFSNLTGELVLKLFSKSGNFITLPITPNILNGYDIILDGIEHCNLTYECVSDISSKVFDEIYTNLRGKSKINLKLVSKLLGFSSNIRIFQEPLTKHILQYVKDNVISQSQLNSGLVNVLVLYLKCSNLLKIEVEKLDHIYSNIISGLECVNNFNTIVEELGILLLLLKYDNFGVYSSVMSKLHPELREKLIESRQIIKPNRGKLYKNLENYVMNELKLEDVKNYYKVEELTFDFYSPKTNEAIHLLKSNRYMLKGDEIHLKYKAYCFEEICKNLGINLRFIPEHFFTNNLLPNYSTQLFISIYSNKLIILLLQMVRAQYSDVSSFEDEEFSEMSEFRREQLLAEKHAKEVKLKQRRSLLRENSKLEQEDSIDLYEDFDFLDEILDETVEDSQKSDKLFDDDNLDSEIASKTGKSDTKVGKSDKLSQDEDKEDKPTVKAMTVEISNSAKLSKSRTLNILEHPSCNEYLSGALINLFVSVENLELSPLKSSVKHFKAKPIGDCFPRIISKHVVFQIESAVPCEPYDVFGNNFNSCDHSSKVFMSKCSYLLCGRVLNISTEVFNTLVLVSVNDVCNSSFQEEQLNFGDEYFVEFLKQISNNLKSVLFPHLYIILGILFAFTDEDVQMILEQKLQERTSAPSGKMSLIAEIQRYTHEIELLTEAARNDPSNIMRLKEHEKQRQQLVDELKKLKDSNSSTPFSFKNYSILSTSDDLSIKTIIRKITKPTPMIMGIFHRVPNMRGDSIHIDLIENKNGYKRTLNDLNLSRQTHLINHYLQVTSQII</sequence>
<feature type="compositionally biased region" description="Basic and acidic residues" evidence="8">
    <location>
        <begin position="979"/>
        <end position="1002"/>
    </location>
</feature>
<dbReference type="STRING" id="5874.Q4UBF0"/>
<comment type="subcellular location">
    <subcellularLocation>
        <location evidence="1">Nucleus</location>
    </subcellularLocation>
</comment>
<dbReference type="EMBL" id="CR940352">
    <property type="protein sequence ID" value="CAI75851.1"/>
    <property type="molecule type" value="Genomic_DNA"/>
</dbReference>
<keyword evidence="7" id="KW-0175">Coiled coil</keyword>
<dbReference type="RefSeq" id="XP_955327.1">
    <property type="nucleotide sequence ID" value="XM_950234.1"/>
</dbReference>
<evidence type="ECO:0000313" key="9">
    <source>
        <dbReference type="EMBL" id="CAI75851.1"/>
    </source>
</evidence>
<evidence type="ECO:0008006" key="11">
    <source>
        <dbReference type="Google" id="ProtNLM"/>
    </source>
</evidence>
<evidence type="ECO:0000313" key="10">
    <source>
        <dbReference type="Proteomes" id="UP000001950"/>
    </source>
</evidence>
<dbReference type="GO" id="GO:0003712">
    <property type="term" value="F:transcription coregulator activity"/>
    <property type="evidence" value="ECO:0007669"/>
    <property type="project" value="InterPro"/>
</dbReference>
<comment type="similarity">
    <text evidence="2">Belongs to the Mediator complex subunit 31 family.</text>
</comment>
<dbReference type="GO" id="GO:0006355">
    <property type="term" value="P:regulation of DNA-templated transcription"/>
    <property type="evidence" value="ECO:0007669"/>
    <property type="project" value="InterPro"/>
</dbReference>
<feature type="coiled-coil region" evidence="7">
    <location>
        <begin position="1207"/>
        <end position="1258"/>
    </location>
</feature>
<evidence type="ECO:0000256" key="5">
    <source>
        <dbReference type="ARBA" id="ARBA00023163"/>
    </source>
</evidence>
<dbReference type="PANTHER" id="PTHR13186">
    <property type="entry name" value="MEDIATOR OF RNA POLYMERASE II TRANSCRIPTION SUBUNIT 31"/>
    <property type="match status" value="1"/>
</dbReference>
<accession>Q4UBF0</accession>
<dbReference type="KEGG" id="tan:TA18690"/>
<dbReference type="InParanoid" id="Q4UBF0"/>